<dbReference type="Proteomes" id="UP001146120">
    <property type="component" value="Unassembled WGS sequence"/>
</dbReference>
<evidence type="ECO:0000313" key="1">
    <source>
        <dbReference type="EMBL" id="DAZ97358.1"/>
    </source>
</evidence>
<name>A0AAV2YVU0_9STRA</name>
<dbReference type="Gene3D" id="3.30.420.10">
    <property type="entry name" value="Ribonuclease H-like superfamily/Ribonuclease H"/>
    <property type="match status" value="1"/>
</dbReference>
<reference evidence="1" key="1">
    <citation type="submission" date="2022-11" db="EMBL/GenBank/DDBJ databases">
        <authorList>
            <person name="Morgan W.R."/>
            <person name="Tartar A."/>
        </authorList>
    </citation>
    <scope>NUCLEOTIDE SEQUENCE</scope>
    <source>
        <strain evidence="1">ARSEF 373</strain>
    </source>
</reference>
<dbReference type="AlphaFoldDB" id="A0AAV2YVU0"/>
<sequence>MFLCAVAHPRWDDVRDEWFDGKIGIWPFIERVAAKRSSRNRPAGTMETKPLSVTKETYINALVGHVIPAVEAKWPQSCRHQSIVMQHDNAPPHKVEAFQPANSPDMNVLDLGFFNAIQSLQYTKESRSIDELITNTVDAFNELSRETLDDTFVTLQTVMHECLLASGGNQ</sequence>
<dbReference type="GO" id="GO:0003676">
    <property type="term" value="F:nucleic acid binding"/>
    <property type="evidence" value="ECO:0007669"/>
    <property type="project" value="InterPro"/>
</dbReference>
<comment type="caution">
    <text evidence="1">The sequence shown here is derived from an EMBL/GenBank/DDBJ whole genome shotgun (WGS) entry which is preliminary data.</text>
</comment>
<evidence type="ECO:0000313" key="2">
    <source>
        <dbReference type="Proteomes" id="UP001146120"/>
    </source>
</evidence>
<dbReference type="InterPro" id="IPR036397">
    <property type="entry name" value="RNaseH_sf"/>
</dbReference>
<keyword evidence="2" id="KW-1185">Reference proteome</keyword>
<dbReference type="PANTHER" id="PTHR47169:SF2">
    <property type="entry name" value="OS01G0541250 PROTEIN"/>
    <property type="match status" value="1"/>
</dbReference>
<accession>A0AAV2YVU0</accession>
<reference evidence="1" key="2">
    <citation type="journal article" date="2023" name="Microbiol Resour">
        <title>Decontamination and Annotation of the Draft Genome Sequence of the Oomycete Lagenidium giganteum ARSEF 373.</title>
        <authorList>
            <person name="Morgan W.R."/>
            <person name="Tartar A."/>
        </authorList>
    </citation>
    <scope>NUCLEOTIDE SEQUENCE</scope>
    <source>
        <strain evidence="1">ARSEF 373</strain>
    </source>
</reference>
<gene>
    <name evidence="1" type="ORF">N0F65_003381</name>
</gene>
<protein>
    <recommendedName>
        <fullName evidence="3">Transposase</fullName>
    </recommendedName>
</protein>
<evidence type="ECO:0008006" key="3">
    <source>
        <dbReference type="Google" id="ProtNLM"/>
    </source>
</evidence>
<organism evidence="1 2">
    <name type="scientific">Lagenidium giganteum</name>
    <dbReference type="NCBI Taxonomy" id="4803"/>
    <lineage>
        <taxon>Eukaryota</taxon>
        <taxon>Sar</taxon>
        <taxon>Stramenopiles</taxon>
        <taxon>Oomycota</taxon>
        <taxon>Peronosporomycetes</taxon>
        <taxon>Pythiales</taxon>
        <taxon>Pythiaceae</taxon>
    </lineage>
</organism>
<dbReference type="EMBL" id="DAKRPA010000137">
    <property type="protein sequence ID" value="DAZ97358.1"/>
    <property type="molecule type" value="Genomic_DNA"/>
</dbReference>
<proteinExistence type="predicted"/>
<dbReference type="PANTHER" id="PTHR47169">
    <property type="entry name" value="OS01G0541250 PROTEIN"/>
    <property type="match status" value="1"/>
</dbReference>